<evidence type="ECO:0000313" key="2">
    <source>
        <dbReference type="Proteomes" id="UP000178168"/>
    </source>
</evidence>
<proteinExistence type="predicted"/>
<gene>
    <name evidence="1" type="ORF">A2591_03025</name>
</gene>
<organism evidence="1 2">
    <name type="scientific">Candidatus Yonathbacteria bacterium RIFOXYD1_FULL_52_36</name>
    <dbReference type="NCBI Taxonomy" id="1802730"/>
    <lineage>
        <taxon>Bacteria</taxon>
        <taxon>Candidatus Yonathiibacteriota</taxon>
    </lineage>
</organism>
<dbReference type="Proteomes" id="UP000178168">
    <property type="component" value="Unassembled WGS sequence"/>
</dbReference>
<dbReference type="STRING" id="1802730.A2591_03025"/>
<evidence type="ECO:0000313" key="1">
    <source>
        <dbReference type="EMBL" id="OHA85424.1"/>
    </source>
</evidence>
<protein>
    <submittedName>
        <fullName evidence="1">Uncharacterized protein</fullName>
    </submittedName>
</protein>
<comment type="caution">
    <text evidence="1">The sequence shown here is derived from an EMBL/GenBank/DDBJ whole genome shotgun (WGS) entry which is preliminary data.</text>
</comment>
<dbReference type="EMBL" id="MHUZ01000024">
    <property type="protein sequence ID" value="OHA85424.1"/>
    <property type="molecule type" value="Genomic_DNA"/>
</dbReference>
<reference evidence="1 2" key="1">
    <citation type="journal article" date="2016" name="Nat. Commun.">
        <title>Thousands of microbial genomes shed light on interconnected biogeochemical processes in an aquifer system.</title>
        <authorList>
            <person name="Anantharaman K."/>
            <person name="Brown C.T."/>
            <person name="Hug L.A."/>
            <person name="Sharon I."/>
            <person name="Castelle C.J."/>
            <person name="Probst A.J."/>
            <person name="Thomas B.C."/>
            <person name="Singh A."/>
            <person name="Wilkins M.J."/>
            <person name="Karaoz U."/>
            <person name="Brodie E.L."/>
            <person name="Williams K.H."/>
            <person name="Hubbard S.S."/>
            <person name="Banfield J.F."/>
        </authorList>
    </citation>
    <scope>NUCLEOTIDE SEQUENCE [LARGE SCALE GENOMIC DNA]</scope>
</reference>
<name>A0A1G2SK90_9BACT</name>
<dbReference type="AlphaFoldDB" id="A0A1G2SK90"/>
<accession>A0A1G2SK90</accession>
<sequence>MSFIFIDNALTKDERSEMRSTFMSEGVFSGISPFIVRQVLVIEDRTKPTHSWHWGDGYSMWVQEEFVCTFDKPLVYDLLSQKYRDPVF</sequence>